<proteinExistence type="predicted"/>
<protein>
    <recommendedName>
        <fullName evidence="2">Integrase SAM-like N-terminal domain-containing protein</fullName>
    </recommendedName>
</protein>
<dbReference type="AlphaFoldDB" id="A0A382T5L0"/>
<feature type="domain" description="Integrase SAM-like N-terminal" evidence="2">
    <location>
        <begin position="69"/>
        <end position="127"/>
    </location>
</feature>
<evidence type="ECO:0000313" key="3">
    <source>
        <dbReference type="EMBL" id="SVD17439.1"/>
    </source>
</evidence>
<name>A0A382T5L0_9ZZZZ</name>
<dbReference type="Pfam" id="PF14659">
    <property type="entry name" value="Phage_int_SAM_3"/>
    <property type="match status" value="1"/>
</dbReference>
<dbReference type="InterPro" id="IPR011010">
    <property type="entry name" value="DNA_brk_join_enz"/>
</dbReference>
<keyword evidence="1" id="KW-0238">DNA-binding</keyword>
<organism evidence="3">
    <name type="scientific">marine metagenome</name>
    <dbReference type="NCBI Taxonomy" id="408172"/>
    <lineage>
        <taxon>unclassified sequences</taxon>
        <taxon>metagenomes</taxon>
        <taxon>ecological metagenomes</taxon>
    </lineage>
</organism>
<gene>
    <name evidence="3" type="ORF">METZ01_LOCUS370293</name>
</gene>
<accession>A0A382T5L0</accession>
<dbReference type="GO" id="GO:0003677">
    <property type="term" value="F:DNA binding"/>
    <property type="evidence" value="ECO:0007669"/>
    <property type="project" value="UniProtKB-KW"/>
</dbReference>
<reference evidence="3" key="1">
    <citation type="submission" date="2018-05" db="EMBL/GenBank/DDBJ databases">
        <authorList>
            <person name="Lanie J.A."/>
            <person name="Ng W.-L."/>
            <person name="Kazmierczak K.M."/>
            <person name="Andrzejewski T.M."/>
            <person name="Davidsen T.M."/>
            <person name="Wayne K.J."/>
            <person name="Tettelin H."/>
            <person name="Glass J.I."/>
            <person name="Rusch D."/>
            <person name="Podicherti R."/>
            <person name="Tsui H.-C.T."/>
            <person name="Winkler M.E."/>
        </authorList>
    </citation>
    <scope>NUCLEOTIDE SEQUENCE</scope>
</reference>
<dbReference type="GO" id="GO:0015074">
    <property type="term" value="P:DNA integration"/>
    <property type="evidence" value="ECO:0007669"/>
    <property type="project" value="InterPro"/>
</dbReference>
<evidence type="ECO:0000256" key="1">
    <source>
        <dbReference type="ARBA" id="ARBA00023125"/>
    </source>
</evidence>
<dbReference type="InterPro" id="IPR010998">
    <property type="entry name" value="Integrase_recombinase_N"/>
</dbReference>
<dbReference type="SUPFAM" id="SSF56349">
    <property type="entry name" value="DNA breaking-rejoining enzymes"/>
    <property type="match status" value="1"/>
</dbReference>
<feature type="non-terminal residue" evidence="3">
    <location>
        <position position="134"/>
    </location>
</feature>
<sequence length="134" mass="15398">MTRRSHGEGTVYQRSDGRWVAEVQLPNDHLGRRRRRKRTVKTKKEAERICRNLLADIESGRIELDGSVTVTDWCETWLAGAARLTCKERTVAGYKYALDRWVLPHVGRYQLRQLHVGHIEKMQTSLLDAGLSVG</sequence>
<dbReference type="EMBL" id="UINC01134109">
    <property type="protein sequence ID" value="SVD17439.1"/>
    <property type="molecule type" value="Genomic_DNA"/>
</dbReference>
<dbReference type="InterPro" id="IPR004107">
    <property type="entry name" value="Integrase_SAM-like_N"/>
</dbReference>
<evidence type="ECO:0000259" key="2">
    <source>
        <dbReference type="Pfam" id="PF14659"/>
    </source>
</evidence>
<dbReference type="Gene3D" id="1.10.150.130">
    <property type="match status" value="1"/>
</dbReference>